<evidence type="ECO:0000313" key="3">
    <source>
        <dbReference type="Proteomes" id="UP001336020"/>
    </source>
</evidence>
<proteinExistence type="predicted"/>
<dbReference type="EMBL" id="JAUTXY010000022">
    <property type="protein sequence ID" value="MEE2061783.1"/>
    <property type="molecule type" value="Genomic_DNA"/>
</dbReference>
<evidence type="ECO:0000313" key="2">
    <source>
        <dbReference type="EMBL" id="MEE2061783.1"/>
    </source>
</evidence>
<gene>
    <name evidence="2" type="ORF">Q7514_30090</name>
</gene>
<feature type="region of interest" description="Disordered" evidence="1">
    <location>
        <begin position="28"/>
        <end position="54"/>
    </location>
</feature>
<name>A0ABU7LJQ0_9NOCA</name>
<comment type="caution">
    <text evidence="2">The sequence shown here is derived from an EMBL/GenBank/DDBJ whole genome shotgun (WGS) entry which is preliminary data.</text>
</comment>
<dbReference type="RefSeq" id="WP_330136928.1">
    <property type="nucleotide sequence ID" value="NZ_JAUTXY010000022.1"/>
</dbReference>
<protein>
    <submittedName>
        <fullName evidence="2">Uncharacterized protein</fullName>
    </submittedName>
</protein>
<evidence type="ECO:0000256" key="1">
    <source>
        <dbReference type="SAM" id="MobiDB-lite"/>
    </source>
</evidence>
<keyword evidence="3" id="KW-1185">Reference proteome</keyword>
<reference evidence="2 3" key="1">
    <citation type="submission" date="2023-07" db="EMBL/GenBank/DDBJ databases">
        <authorList>
            <person name="Girao M."/>
            <person name="Carvalho M.F."/>
        </authorList>
    </citation>
    <scope>NUCLEOTIDE SEQUENCE [LARGE SCALE GENOMIC DNA]</scope>
    <source>
        <strain evidence="2 3">YIM65754</strain>
    </source>
</reference>
<dbReference type="Proteomes" id="UP001336020">
    <property type="component" value="Unassembled WGS sequence"/>
</dbReference>
<organism evidence="2 3">
    <name type="scientific">Rhodococcus artemisiae</name>
    <dbReference type="NCBI Taxonomy" id="714159"/>
    <lineage>
        <taxon>Bacteria</taxon>
        <taxon>Bacillati</taxon>
        <taxon>Actinomycetota</taxon>
        <taxon>Actinomycetes</taxon>
        <taxon>Mycobacteriales</taxon>
        <taxon>Nocardiaceae</taxon>
        <taxon>Rhodococcus</taxon>
    </lineage>
</organism>
<accession>A0ABU7LJQ0</accession>
<sequence>MASYSDDIAHGFDVWRGEGPAVLGVGQALAVDPPQPGGVRDRSEPGVCTTRTAA</sequence>